<comment type="caution">
    <text evidence="2">The sequence shown here is derived from an EMBL/GenBank/DDBJ whole genome shotgun (WGS) entry which is preliminary data.</text>
</comment>
<sequence length="387" mass="43856">MSKQSQSIRIQMDAQEGDHQQQRGAGRAETREQAHGKQQQEASQVREHRKKGGEERGQGNSVKQHPERQRWAEWSSQAEHSSGNHVAKLDGLNEDSLKHGASKTGTLKISVLNGRQKICGKDQILETACTGSSPPYIFKTSRDQEFKDGSFPLFLLPQEPKGIHLFYLLRVPVEHYTHWFGRPIFWTEPEKEEEKQLVGLFDDNSVCIGEGNGTPLQYSCLENPMDRGARVFLHYKGQEFTQGASGYTLSTRSPRKRQDGDGEVKSLSANVGDTEGMSSNPTSRRFPEGGNGNPLQYSCLENPMDRRAWQPTVHEVTKRWTRLNTPAFLVTIVTNNGSELQRDGRAARGKARDPKNIHTNNEFFYQRHEEESDDLVEIRWASQVAQR</sequence>
<evidence type="ECO:0000313" key="3">
    <source>
        <dbReference type="Proteomes" id="UP001214576"/>
    </source>
</evidence>
<feature type="region of interest" description="Disordered" evidence="1">
    <location>
        <begin position="1"/>
        <end position="83"/>
    </location>
</feature>
<feature type="compositionally biased region" description="Polar residues" evidence="1">
    <location>
        <begin position="267"/>
        <end position="283"/>
    </location>
</feature>
<name>A0AAD4YIC7_OVIAM</name>
<protein>
    <submittedName>
        <fullName evidence="2">Uncharacterized protein</fullName>
    </submittedName>
</protein>
<feature type="compositionally biased region" description="Polar residues" evidence="1">
    <location>
        <begin position="74"/>
        <end position="83"/>
    </location>
</feature>
<dbReference type="Proteomes" id="UP001214576">
    <property type="component" value="Unassembled WGS sequence"/>
</dbReference>
<evidence type="ECO:0000313" key="2">
    <source>
        <dbReference type="EMBL" id="KAI4549459.1"/>
    </source>
</evidence>
<evidence type="ECO:0000256" key="1">
    <source>
        <dbReference type="SAM" id="MobiDB-lite"/>
    </source>
</evidence>
<accession>A0AAD4YIC7</accession>
<keyword evidence="3" id="KW-1185">Reference proteome</keyword>
<dbReference type="EMBL" id="JAKZEL010000001">
    <property type="protein sequence ID" value="KAI4549459.1"/>
    <property type="molecule type" value="Genomic_DNA"/>
</dbReference>
<reference evidence="2" key="1">
    <citation type="submission" date="2022-03" db="EMBL/GenBank/DDBJ databases">
        <title>Genomic analyses of argali, domestic sheep and their hybrids provide insights into chromosomal evolution, heterosis and genetic basis of agronomic traits.</title>
        <authorList>
            <person name="Li M."/>
        </authorList>
    </citation>
    <scope>NUCLEOTIDE SEQUENCE</scope>
    <source>
        <strain evidence="2">CAU-MHL-2022a</strain>
        <tissue evidence="2">Skin</tissue>
    </source>
</reference>
<feature type="region of interest" description="Disordered" evidence="1">
    <location>
        <begin position="245"/>
        <end position="296"/>
    </location>
</feature>
<dbReference type="AlphaFoldDB" id="A0AAD4YIC7"/>
<organism evidence="2 3">
    <name type="scientific">Ovis ammon polii</name>
    <dbReference type="NCBI Taxonomy" id="230172"/>
    <lineage>
        <taxon>Eukaryota</taxon>
        <taxon>Metazoa</taxon>
        <taxon>Chordata</taxon>
        <taxon>Craniata</taxon>
        <taxon>Vertebrata</taxon>
        <taxon>Euteleostomi</taxon>
        <taxon>Mammalia</taxon>
        <taxon>Eutheria</taxon>
        <taxon>Laurasiatheria</taxon>
        <taxon>Artiodactyla</taxon>
        <taxon>Ruminantia</taxon>
        <taxon>Pecora</taxon>
        <taxon>Bovidae</taxon>
        <taxon>Caprinae</taxon>
        <taxon>Ovis</taxon>
    </lineage>
</organism>
<feature type="compositionally biased region" description="Basic and acidic residues" evidence="1">
    <location>
        <begin position="16"/>
        <end position="35"/>
    </location>
</feature>
<proteinExistence type="predicted"/>
<gene>
    <name evidence="2" type="ORF">MG293_001789</name>
</gene>